<reference evidence="7 8" key="1">
    <citation type="journal article" date="2013" name="Genome Biol. Evol.">
        <title>Genomes of Stigonematalean cyanobacteria (subsection V) and the evolution of oxygenic photosynthesis from prokaryotes to plastids.</title>
        <authorList>
            <person name="Dagan T."/>
            <person name="Roettger M."/>
            <person name="Stucken K."/>
            <person name="Landan G."/>
            <person name="Koch R."/>
            <person name="Major P."/>
            <person name="Gould S.B."/>
            <person name="Goremykin V.V."/>
            <person name="Rippka R."/>
            <person name="Tandeau de Marsac N."/>
            <person name="Gugger M."/>
            <person name="Lockhart P.J."/>
            <person name="Allen J.F."/>
            <person name="Brune I."/>
            <person name="Maus I."/>
            <person name="Puhler A."/>
            <person name="Martin W.F."/>
        </authorList>
    </citation>
    <scope>NUCLEOTIDE SEQUENCE [LARGE SCALE GENOMIC DNA]</scope>
    <source>
        <strain evidence="7 8">PCC 7110</strain>
    </source>
</reference>
<dbReference type="GO" id="GO:0006508">
    <property type="term" value="P:proteolysis"/>
    <property type="evidence" value="ECO:0007669"/>
    <property type="project" value="UniProtKB-KW"/>
</dbReference>
<dbReference type="Gene3D" id="3.40.50.200">
    <property type="entry name" value="Peptidase S8/S53 domain"/>
    <property type="match status" value="2"/>
</dbReference>
<comment type="similarity">
    <text evidence="1">Belongs to the peptidase S8 family.</text>
</comment>
<protein>
    <submittedName>
        <fullName evidence="7">Peptidase S8</fullName>
    </submittedName>
</protein>
<evidence type="ECO:0000256" key="3">
    <source>
        <dbReference type="ARBA" id="ARBA00022801"/>
    </source>
</evidence>
<evidence type="ECO:0000256" key="4">
    <source>
        <dbReference type="ARBA" id="ARBA00022825"/>
    </source>
</evidence>
<name>A0A139X7K3_9CYAN</name>
<keyword evidence="5" id="KW-0732">Signal</keyword>
<dbReference type="GO" id="GO:0004252">
    <property type="term" value="F:serine-type endopeptidase activity"/>
    <property type="evidence" value="ECO:0007669"/>
    <property type="project" value="InterPro"/>
</dbReference>
<organism evidence="7 8">
    <name type="scientific">Scytonema hofmannii PCC 7110</name>
    <dbReference type="NCBI Taxonomy" id="128403"/>
    <lineage>
        <taxon>Bacteria</taxon>
        <taxon>Bacillati</taxon>
        <taxon>Cyanobacteriota</taxon>
        <taxon>Cyanophyceae</taxon>
        <taxon>Nostocales</taxon>
        <taxon>Scytonemataceae</taxon>
        <taxon>Scytonema</taxon>
    </lineage>
</organism>
<dbReference type="InterPro" id="IPR000209">
    <property type="entry name" value="Peptidase_S8/S53_dom"/>
</dbReference>
<dbReference type="InterPro" id="IPR034075">
    <property type="entry name" value="Glr3161-like_dom"/>
</dbReference>
<dbReference type="Proteomes" id="UP000076925">
    <property type="component" value="Unassembled WGS sequence"/>
</dbReference>
<proteinExistence type="inferred from homology"/>
<dbReference type="SUPFAM" id="SSF52743">
    <property type="entry name" value="Subtilisin-like"/>
    <property type="match status" value="1"/>
</dbReference>
<accession>A0A139X7K3</accession>
<evidence type="ECO:0000256" key="2">
    <source>
        <dbReference type="ARBA" id="ARBA00022670"/>
    </source>
</evidence>
<evidence type="ECO:0000256" key="1">
    <source>
        <dbReference type="ARBA" id="ARBA00011073"/>
    </source>
</evidence>
<dbReference type="InterPro" id="IPR036852">
    <property type="entry name" value="Peptidase_S8/S53_dom_sf"/>
</dbReference>
<dbReference type="STRING" id="128403.WA1_23740"/>
<comment type="caution">
    <text evidence="7">The sequence shown here is derived from an EMBL/GenBank/DDBJ whole genome shotgun (WGS) entry which is preliminary data.</text>
</comment>
<keyword evidence="2" id="KW-0645">Protease</keyword>
<dbReference type="Pfam" id="PF00082">
    <property type="entry name" value="Peptidase_S8"/>
    <property type="match status" value="1"/>
</dbReference>
<evidence type="ECO:0000313" key="8">
    <source>
        <dbReference type="Proteomes" id="UP000076925"/>
    </source>
</evidence>
<dbReference type="PROSITE" id="PS00138">
    <property type="entry name" value="SUBTILASE_SER"/>
    <property type="match status" value="1"/>
</dbReference>
<feature type="chain" id="PRO_5007300587" evidence="5">
    <location>
        <begin position="29"/>
        <end position="639"/>
    </location>
</feature>
<gene>
    <name evidence="7" type="ORF">WA1_23740</name>
</gene>
<feature type="domain" description="Peptidase S8/S53" evidence="6">
    <location>
        <begin position="279"/>
        <end position="583"/>
    </location>
</feature>
<feature type="signal peptide" evidence="5">
    <location>
        <begin position="1"/>
        <end position="28"/>
    </location>
</feature>
<evidence type="ECO:0000259" key="6">
    <source>
        <dbReference type="Pfam" id="PF00082"/>
    </source>
</evidence>
<keyword evidence="8" id="KW-1185">Reference proteome</keyword>
<dbReference type="RefSeq" id="WP_017740070.1">
    <property type="nucleotide sequence ID" value="NZ_KQ976354.1"/>
</dbReference>
<evidence type="ECO:0000313" key="7">
    <source>
        <dbReference type="EMBL" id="KYC40660.1"/>
    </source>
</evidence>
<dbReference type="OrthoDB" id="9813435at2"/>
<keyword evidence="4" id="KW-0720">Serine protease</keyword>
<dbReference type="CDD" id="cd05562">
    <property type="entry name" value="Peptidases_S53_like"/>
    <property type="match status" value="1"/>
</dbReference>
<dbReference type="AlphaFoldDB" id="A0A139X7K3"/>
<dbReference type="EMBL" id="ANNX02000026">
    <property type="protein sequence ID" value="KYC40660.1"/>
    <property type="molecule type" value="Genomic_DNA"/>
</dbReference>
<keyword evidence="3" id="KW-0378">Hydrolase</keyword>
<evidence type="ECO:0000256" key="5">
    <source>
        <dbReference type="SAM" id="SignalP"/>
    </source>
</evidence>
<dbReference type="InterPro" id="IPR023828">
    <property type="entry name" value="Peptidase_S8_Ser-AS"/>
</dbReference>
<dbReference type="PANTHER" id="PTHR43806:SF11">
    <property type="entry name" value="CEREVISIN-RELATED"/>
    <property type="match status" value="1"/>
</dbReference>
<sequence length="639" mass="66406">MRLLHKTIASTAIATTAFLGGLSAITQAATLTNSISFDREEPIAKVGGDLASLYTAYESALQKADGVTFQLPDSLLQLHNNHVAINAVASGSTNALLKNLEQLGLHKTSTRGSIVSGMLPIEAIDNMANLNSLQFARPAYQPLANVGLTTSQGDIAMKADVARSIFNVDGTGVTVGVLSNSFDNLGGAAADVASGDLPSGINVLKDLPSGGNDEGRATMQVIHDVAPGANLAFHTAFVSEADFANGILRLANEAGANVIVDNVIYFAEPMFQDGIIAQAVDSVVAQGVSYFSSAGNYGRDAYESAFNPSGLSDPILRGELHDFDPGSGVDVLQSITVPEGTRFRISFQWDSPFFSVSPGSGGSPNDLNVLLFDSTGTNVLSFSADNNIGADAIEVFTFVNDGSFGTDQFNLAISHSAGPYANLMKYVALTFLGTINEFNTDSGALYGHPNAAGAEAVVAAPYYLTPEFGTSPAVLDPFSSAGSTPILFDTSGNRLANPEIRLKPDIVAPTGVNTTFFFAGVDPDNDGLPNFFGTSAAAPHAAAVAALMLQAAPDTSPSKIYSLLESTALDMRTLGFDFDSGYGFIQADRAVAALVSPSVTPIPEPTSVLGVLAFSLLSAGLLQKRNSNKNLFVAKIGDG</sequence>
<dbReference type="InterPro" id="IPR050131">
    <property type="entry name" value="Peptidase_S8_subtilisin-like"/>
</dbReference>
<dbReference type="PANTHER" id="PTHR43806">
    <property type="entry name" value="PEPTIDASE S8"/>
    <property type="match status" value="1"/>
</dbReference>